<dbReference type="EMBL" id="CAJVPU010020834">
    <property type="protein sequence ID" value="CAG8678523.1"/>
    <property type="molecule type" value="Genomic_DNA"/>
</dbReference>
<evidence type="ECO:0000313" key="1">
    <source>
        <dbReference type="EMBL" id="CAG8678523.1"/>
    </source>
</evidence>
<protein>
    <submittedName>
        <fullName evidence="1">9454_t:CDS:1</fullName>
    </submittedName>
</protein>
<gene>
    <name evidence="1" type="ORF">DHETER_LOCUS10521</name>
</gene>
<dbReference type="Proteomes" id="UP000789702">
    <property type="component" value="Unassembled WGS sequence"/>
</dbReference>
<reference evidence="1" key="1">
    <citation type="submission" date="2021-06" db="EMBL/GenBank/DDBJ databases">
        <authorList>
            <person name="Kallberg Y."/>
            <person name="Tangrot J."/>
            <person name="Rosling A."/>
        </authorList>
    </citation>
    <scope>NUCLEOTIDE SEQUENCE</scope>
    <source>
        <strain evidence="1">IL203A</strain>
    </source>
</reference>
<organism evidence="1 2">
    <name type="scientific">Dentiscutata heterogama</name>
    <dbReference type="NCBI Taxonomy" id="1316150"/>
    <lineage>
        <taxon>Eukaryota</taxon>
        <taxon>Fungi</taxon>
        <taxon>Fungi incertae sedis</taxon>
        <taxon>Mucoromycota</taxon>
        <taxon>Glomeromycotina</taxon>
        <taxon>Glomeromycetes</taxon>
        <taxon>Diversisporales</taxon>
        <taxon>Gigasporaceae</taxon>
        <taxon>Dentiscutata</taxon>
    </lineage>
</organism>
<accession>A0ACA9NVR0</accession>
<proteinExistence type="predicted"/>
<name>A0ACA9NVR0_9GLOM</name>
<feature type="non-terminal residue" evidence="1">
    <location>
        <position position="1"/>
    </location>
</feature>
<sequence>NRANNSNSILSFPLFKINTHPQHNVEVPKNTISQHDTIKKIEVANKKILEYERMYQISTDSLFKKMLDSNILKERSLINEQEAHLKKLKHHAEAQAKLEAKKARLL</sequence>
<comment type="caution">
    <text evidence="1">The sequence shown here is derived from an EMBL/GenBank/DDBJ whole genome shotgun (WGS) entry which is preliminary data.</text>
</comment>
<evidence type="ECO:0000313" key="2">
    <source>
        <dbReference type="Proteomes" id="UP000789702"/>
    </source>
</evidence>
<keyword evidence="2" id="KW-1185">Reference proteome</keyword>